<sequence>MKKNKKMKRTLWAGLIVAVTYSVQAQKINILGEAYSKSMVNIASEESNKKYVAPPAQFNRLKSAKSGKSEINVTYVDFPEEARQAFEYAVSIWEGLIASAVPVKILATWEDIGDNILALGRPATFYMNFESTPLADVYYPVALAEKLAGKDINPGQPDIFCNFSNTYPWYFGLDGNAPETRYDFITAVLHEIAHGLGFSGFFKDNGEMGFFDNGNNLPSVYDYYIFNEGNQQLADQSVFFRPSVELHQQLTSEKLKFFQPAYADEMNNPIGWVYAPPVWKDGESIYHLTTGNGLMGTFALKGQAIHSPGNEVLEILSELGWSSVSFDFDELKDFEEPCAELNVGVGVLSNIQLNNPVVSFVYSTDNFQTSDSITLQVERGTNRFSGEIPLDYYSGEVEYYLKLTTESGKIFKLPLSAPSKKFSLQIGPDYIPPTVAHNPEKIVNANSAGLHLSAVAKDNMGIKSVKVEYKLNGTFQEPCVLSLTEDDIYEGEIGLSYEILKTGTLEYRLVAEDKSNIGNKRILPSSGFYLVNIFNPLTPVTSYFTDFEYGAGDFVTADFSISRVAGFAGNILHTRHPYPVSAFENEKYDLMAQLKYPVILPENGVMRFDEVVLVEPGEEGVSYTDELFWDFVIVEGSRDNGLTWHPLTPGYDSGVSSDWAYLFESSTINNKSQAVGNQGMFLKKTIKLTEDTGFSPGDIVIFRFRLASDKSVSGWGWAIDNLEIKKSTTTNADIMVQNKLKAYPNPFDNQIFIEYSGFGSMEKIDISVTNLAGIPVYSEEATDVSGEMKKVLELNSIDSGFYLLKISDGSSKVFSKKIIKR</sequence>
<feature type="domain" description="Secretion system C-terminal sorting" evidence="2">
    <location>
        <begin position="743"/>
        <end position="819"/>
    </location>
</feature>
<comment type="caution">
    <text evidence="3">The sequence shown here is derived from an EMBL/GenBank/DDBJ whole genome shotgun (WGS) entry which is preliminary data.</text>
</comment>
<dbReference type="Proteomes" id="UP000266441">
    <property type="component" value="Unassembled WGS sequence"/>
</dbReference>
<organism evidence="3 4">
    <name type="scientific">Mariniphaga sediminis</name>
    <dbReference type="NCBI Taxonomy" id="1628158"/>
    <lineage>
        <taxon>Bacteria</taxon>
        <taxon>Pseudomonadati</taxon>
        <taxon>Bacteroidota</taxon>
        <taxon>Bacteroidia</taxon>
        <taxon>Marinilabiliales</taxon>
        <taxon>Prolixibacteraceae</taxon>
        <taxon>Mariniphaga</taxon>
    </lineage>
</organism>
<feature type="chain" id="PRO_5017235746" evidence="1">
    <location>
        <begin position="26"/>
        <end position="821"/>
    </location>
</feature>
<protein>
    <submittedName>
        <fullName evidence="3">T9SS C-terminal target domain-containing protein</fullName>
    </submittedName>
</protein>
<dbReference type="Gene3D" id="2.60.120.260">
    <property type="entry name" value="Galactose-binding domain-like"/>
    <property type="match status" value="1"/>
</dbReference>
<evidence type="ECO:0000313" key="3">
    <source>
        <dbReference type="EMBL" id="RIH64844.1"/>
    </source>
</evidence>
<evidence type="ECO:0000256" key="1">
    <source>
        <dbReference type="SAM" id="SignalP"/>
    </source>
</evidence>
<dbReference type="InterPro" id="IPR026444">
    <property type="entry name" value="Secre_tail"/>
</dbReference>
<keyword evidence="1" id="KW-0732">Signal</keyword>
<dbReference type="AlphaFoldDB" id="A0A399CYV6"/>
<gene>
    <name evidence="3" type="ORF">D1164_12430</name>
</gene>
<dbReference type="NCBIfam" id="TIGR04183">
    <property type="entry name" value="Por_Secre_tail"/>
    <property type="match status" value="1"/>
</dbReference>
<name>A0A399CYV6_9BACT</name>
<keyword evidence="4" id="KW-1185">Reference proteome</keyword>
<evidence type="ECO:0000259" key="2">
    <source>
        <dbReference type="Pfam" id="PF18962"/>
    </source>
</evidence>
<reference evidence="3 4" key="1">
    <citation type="journal article" date="2015" name="Int. J. Syst. Evol. Microbiol.">
        <title>Mariniphaga sediminis sp. nov., isolated from coastal sediment.</title>
        <authorList>
            <person name="Wang F.Q."/>
            <person name="Shen Q.Y."/>
            <person name="Chen G.J."/>
            <person name="Du Z.J."/>
        </authorList>
    </citation>
    <scope>NUCLEOTIDE SEQUENCE [LARGE SCALE GENOMIC DNA]</scope>
    <source>
        <strain evidence="3 4">SY21</strain>
    </source>
</reference>
<dbReference type="EMBL" id="QWET01000008">
    <property type="protein sequence ID" value="RIH64844.1"/>
    <property type="molecule type" value="Genomic_DNA"/>
</dbReference>
<dbReference type="Pfam" id="PF18962">
    <property type="entry name" value="Por_Secre_tail"/>
    <property type="match status" value="1"/>
</dbReference>
<accession>A0A399CYV6</accession>
<proteinExistence type="predicted"/>
<feature type="signal peptide" evidence="1">
    <location>
        <begin position="1"/>
        <end position="25"/>
    </location>
</feature>
<evidence type="ECO:0000313" key="4">
    <source>
        <dbReference type="Proteomes" id="UP000266441"/>
    </source>
</evidence>